<protein>
    <submittedName>
        <fullName evidence="1">GH13062</fullName>
    </submittedName>
</protein>
<dbReference type="GO" id="GO:0008017">
    <property type="term" value="F:microtubule binding"/>
    <property type="evidence" value="ECO:0007669"/>
    <property type="project" value="EnsemblMetazoa"/>
</dbReference>
<dbReference type="HOGENOM" id="CLU_1200930_0_0_1"/>
<dbReference type="OrthoDB" id="7757854at2759"/>
<reference evidence="1 2" key="1">
    <citation type="journal article" date="2007" name="Nature">
        <title>Evolution of genes and genomes on the Drosophila phylogeny.</title>
        <authorList>
            <consortium name="Drosophila 12 Genomes Consortium"/>
            <person name="Clark A.G."/>
            <person name="Eisen M.B."/>
            <person name="Smith D.R."/>
            <person name="Bergman C.M."/>
            <person name="Oliver B."/>
            <person name="Markow T.A."/>
            <person name="Kaufman T.C."/>
            <person name="Kellis M."/>
            <person name="Gelbart W."/>
            <person name="Iyer V.N."/>
            <person name="Pollard D.A."/>
            <person name="Sackton T.B."/>
            <person name="Larracuente A.M."/>
            <person name="Singh N.D."/>
            <person name="Abad J.P."/>
            <person name="Abt D.N."/>
            <person name="Adryan B."/>
            <person name="Aguade M."/>
            <person name="Akashi H."/>
            <person name="Anderson W.W."/>
            <person name="Aquadro C.F."/>
            <person name="Ardell D.H."/>
            <person name="Arguello R."/>
            <person name="Artieri C.G."/>
            <person name="Barbash D.A."/>
            <person name="Barker D."/>
            <person name="Barsanti P."/>
            <person name="Batterham P."/>
            <person name="Batzoglou S."/>
            <person name="Begun D."/>
            <person name="Bhutkar A."/>
            <person name="Blanco E."/>
            <person name="Bosak S.A."/>
            <person name="Bradley R.K."/>
            <person name="Brand A.D."/>
            <person name="Brent M.R."/>
            <person name="Brooks A.N."/>
            <person name="Brown R.H."/>
            <person name="Butlin R.K."/>
            <person name="Caggese C."/>
            <person name="Calvi B.R."/>
            <person name="Bernardo de Carvalho A."/>
            <person name="Caspi A."/>
            <person name="Castrezana S."/>
            <person name="Celniker S.E."/>
            <person name="Chang J.L."/>
            <person name="Chapple C."/>
            <person name="Chatterji S."/>
            <person name="Chinwalla A."/>
            <person name="Civetta A."/>
            <person name="Clifton S.W."/>
            <person name="Comeron J.M."/>
            <person name="Costello J.C."/>
            <person name="Coyne J.A."/>
            <person name="Daub J."/>
            <person name="David R.G."/>
            <person name="Delcher A.L."/>
            <person name="Delehaunty K."/>
            <person name="Do C.B."/>
            <person name="Ebling H."/>
            <person name="Edwards K."/>
            <person name="Eickbush T."/>
            <person name="Evans J.D."/>
            <person name="Filipski A."/>
            <person name="Findeiss S."/>
            <person name="Freyhult E."/>
            <person name="Fulton L."/>
            <person name="Fulton R."/>
            <person name="Garcia A.C."/>
            <person name="Gardiner A."/>
            <person name="Garfield D.A."/>
            <person name="Garvin B.E."/>
            <person name="Gibson G."/>
            <person name="Gilbert D."/>
            <person name="Gnerre S."/>
            <person name="Godfrey J."/>
            <person name="Good R."/>
            <person name="Gotea V."/>
            <person name="Gravely B."/>
            <person name="Greenberg A.J."/>
            <person name="Griffiths-Jones S."/>
            <person name="Gross S."/>
            <person name="Guigo R."/>
            <person name="Gustafson E.A."/>
            <person name="Haerty W."/>
            <person name="Hahn M.W."/>
            <person name="Halligan D.L."/>
            <person name="Halpern A.L."/>
            <person name="Halter G.M."/>
            <person name="Han M.V."/>
            <person name="Heger A."/>
            <person name="Hillier L."/>
            <person name="Hinrichs A.S."/>
            <person name="Holmes I."/>
            <person name="Hoskins R.A."/>
            <person name="Hubisz M.J."/>
            <person name="Hultmark D."/>
            <person name="Huntley M.A."/>
            <person name="Jaffe D.B."/>
            <person name="Jagadeeshan S."/>
            <person name="Jeck W.R."/>
            <person name="Johnson J."/>
            <person name="Jones C.D."/>
            <person name="Jordan W.C."/>
            <person name="Karpen G.H."/>
            <person name="Kataoka E."/>
            <person name="Keightley P.D."/>
            <person name="Kheradpour P."/>
            <person name="Kirkness E.F."/>
            <person name="Koerich L.B."/>
            <person name="Kristiansen K."/>
            <person name="Kudrna D."/>
            <person name="Kulathinal R.J."/>
            <person name="Kumar S."/>
            <person name="Kwok R."/>
            <person name="Lander E."/>
            <person name="Langley C.H."/>
            <person name="Lapoint R."/>
            <person name="Lazzaro B.P."/>
            <person name="Lee S.J."/>
            <person name="Levesque L."/>
            <person name="Li R."/>
            <person name="Lin C.F."/>
            <person name="Lin M.F."/>
            <person name="Lindblad-Toh K."/>
            <person name="Llopart A."/>
            <person name="Long M."/>
            <person name="Low L."/>
            <person name="Lozovsky E."/>
            <person name="Lu J."/>
            <person name="Luo M."/>
            <person name="Machado C.A."/>
            <person name="Makalowski W."/>
            <person name="Marzo M."/>
            <person name="Matsuda M."/>
            <person name="Matzkin L."/>
            <person name="McAllister B."/>
            <person name="McBride C.S."/>
            <person name="McKernan B."/>
            <person name="McKernan K."/>
            <person name="Mendez-Lago M."/>
            <person name="Minx P."/>
            <person name="Mollenhauer M.U."/>
            <person name="Montooth K."/>
            <person name="Mount S.M."/>
            <person name="Mu X."/>
            <person name="Myers E."/>
            <person name="Negre B."/>
            <person name="Newfeld S."/>
            <person name="Nielsen R."/>
            <person name="Noor M.A."/>
            <person name="O'Grady P."/>
            <person name="Pachter L."/>
            <person name="Papaceit M."/>
            <person name="Parisi M.J."/>
            <person name="Parisi M."/>
            <person name="Parts L."/>
            <person name="Pedersen J.S."/>
            <person name="Pesole G."/>
            <person name="Phillippy A.M."/>
            <person name="Ponting C.P."/>
            <person name="Pop M."/>
            <person name="Porcelli D."/>
            <person name="Powell J.R."/>
            <person name="Prohaska S."/>
            <person name="Pruitt K."/>
            <person name="Puig M."/>
            <person name="Quesneville H."/>
            <person name="Ram K.R."/>
            <person name="Rand D."/>
            <person name="Rasmussen M.D."/>
            <person name="Reed L.K."/>
            <person name="Reenan R."/>
            <person name="Reily A."/>
            <person name="Remington K.A."/>
            <person name="Rieger T.T."/>
            <person name="Ritchie M.G."/>
            <person name="Robin C."/>
            <person name="Rogers Y.H."/>
            <person name="Rohde C."/>
            <person name="Rozas J."/>
            <person name="Rubenfield M.J."/>
            <person name="Ruiz A."/>
            <person name="Russo S."/>
            <person name="Salzberg S.L."/>
            <person name="Sanchez-Gracia A."/>
            <person name="Saranga D.J."/>
            <person name="Sato H."/>
            <person name="Schaeffer S.W."/>
            <person name="Schatz M.C."/>
            <person name="Schlenke T."/>
            <person name="Schwartz R."/>
            <person name="Segarra C."/>
            <person name="Singh R.S."/>
            <person name="Sirot L."/>
            <person name="Sirota M."/>
            <person name="Sisneros N.B."/>
            <person name="Smith C.D."/>
            <person name="Smith T.F."/>
            <person name="Spieth J."/>
            <person name="Stage D.E."/>
            <person name="Stark A."/>
            <person name="Stephan W."/>
            <person name="Strausberg R.L."/>
            <person name="Strempel S."/>
            <person name="Sturgill D."/>
            <person name="Sutton G."/>
            <person name="Sutton G.G."/>
            <person name="Tao W."/>
            <person name="Teichmann S."/>
            <person name="Tobari Y.N."/>
            <person name="Tomimura Y."/>
            <person name="Tsolas J.M."/>
            <person name="Valente V.L."/>
            <person name="Venter E."/>
            <person name="Venter J.C."/>
            <person name="Vicario S."/>
            <person name="Vieira F.G."/>
            <person name="Vilella A.J."/>
            <person name="Villasante A."/>
            <person name="Walenz B."/>
            <person name="Wang J."/>
            <person name="Wasserman M."/>
            <person name="Watts T."/>
            <person name="Wilson D."/>
            <person name="Wilson R.K."/>
            <person name="Wing R.A."/>
            <person name="Wolfner M.F."/>
            <person name="Wong A."/>
            <person name="Wong G.K."/>
            <person name="Wu C.I."/>
            <person name="Wu G."/>
            <person name="Yamamoto D."/>
            <person name="Yang H.P."/>
            <person name="Yang S.P."/>
            <person name="Yorke J.A."/>
            <person name="Yoshida K."/>
            <person name="Zdobnov E."/>
            <person name="Zhang P."/>
            <person name="Zhang Y."/>
            <person name="Zimin A.V."/>
            <person name="Baldwin J."/>
            <person name="Abdouelleil A."/>
            <person name="Abdulkadir J."/>
            <person name="Abebe A."/>
            <person name="Abera B."/>
            <person name="Abreu J."/>
            <person name="Acer S.C."/>
            <person name="Aftuck L."/>
            <person name="Alexander A."/>
            <person name="An P."/>
            <person name="Anderson E."/>
            <person name="Anderson S."/>
            <person name="Arachi H."/>
            <person name="Azer M."/>
            <person name="Bachantsang P."/>
            <person name="Barry A."/>
            <person name="Bayul T."/>
            <person name="Berlin A."/>
            <person name="Bessette D."/>
            <person name="Bloom T."/>
            <person name="Blye J."/>
            <person name="Boguslavskiy L."/>
            <person name="Bonnet C."/>
            <person name="Boukhgalter B."/>
            <person name="Bourzgui I."/>
            <person name="Brown A."/>
            <person name="Cahill P."/>
            <person name="Channer S."/>
            <person name="Cheshatsang Y."/>
            <person name="Chuda L."/>
            <person name="Citroen M."/>
            <person name="Collymore A."/>
            <person name="Cooke P."/>
            <person name="Costello M."/>
            <person name="D'Aco K."/>
            <person name="Daza R."/>
            <person name="De Haan G."/>
            <person name="DeGray S."/>
            <person name="DeMaso C."/>
            <person name="Dhargay N."/>
            <person name="Dooley K."/>
            <person name="Dooley E."/>
            <person name="Doricent M."/>
            <person name="Dorje P."/>
            <person name="Dorjee K."/>
            <person name="Dupes A."/>
            <person name="Elong R."/>
            <person name="Falk J."/>
            <person name="Farina A."/>
            <person name="Faro S."/>
            <person name="Ferguson D."/>
            <person name="Fisher S."/>
            <person name="Foley C.D."/>
            <person name="Franke A."/>
            <person name="Friedrich D."/>
            <person name="Gadbois L."/>
            <person name="Gearin G."/>
            <person name="Gearin C.R."/>
            <person name="Giannoukos G."/>
            <person name="Goode T."/>
            <person name="Graham J."/>
            <person name="Grandbois E."/>
            <person name="Grewal S."/>
            <person name="Gyaltsen K."/>
            <person name="Hafez N."/>
            <person name="Hagos B."/>
            <person name="Hall J."/>
            <person name="Henson C."/>
            <person name="Hollinger A."/>
            <person name="Honan T."/>
            <person name="Huard M.D."/>
            <person name="Hughes L."/>
            <person name="Hurhula B."/>
            <person name="Husby M.E."/>
            <person name="Kamat A."/>
            <person name="Kanga B."/>
            <person name="Kashin S."/>
            <person name="Khazanovich D."/>
            <person name="Kisner P."/>
            <person name="Lance K."/>
            <person name="Lara M."/>
            <person name="Lee W."/>
            <person name="Lennon N."/>
            <person name="Letendre F."/>
            <person name="LeVine R."/>
            <person name="Lipovsky A."/>
            <person name="Liu X."/>
            <person name="Liu J."/>
            <person name="Liu S."/>
            <person name="Lokyitsang T."/>
            <person name="Lokyitsang Y."/>
            <person name="Lubonja R."/>
            <person name="Lui A."/>
            <person name="MacDonald P."/>
            <person name="Magnisalis V."/>
            <person name="Maru K."/>
            <person name="Matthews C."/>
            <person name="McCusker W."/>
            <person name="McDonough S."/>
            <person name="Mehta T."/>
            <person name="Meldrim J."/>
            <person name="Meneus L."/>
            <person name="Mihai O."/>
            <person name="Mihalev A."/>
            <person name="Mihova T."/>
            <person name="Mittelman R."/>
            <person name="Mlenga V."/>
            <person name="Montmayeur A."/>
            <person name="Mulrain L."/>
            <person name="Navidi A."/>
            <person name="Naylor J."/>
            <person name="Negash T."/>
            <person name="Nguyen T."/>
            <person name="Nguyen N."/>
            <person name="Nicol R."/>
            <person name="Norbu C."/>
            <person name="Norbu N."/>
            <person name="Novod N."/>
            <person name="O'Neill B."/>
            <person name="Osman S."/>
            <person name="Markiewicz E."/>
            <person name="Oyono O.L."/>
            <person name="Patti C."/>
            <person name="Phunkhang P."/>
            <person name="Pierre F."/>
            <person name="Priest M."/>
            <person name="Raghuraman S."/>
            <person name="Rege F."/>
            <person name="Reyes R."/>
            <person name="Rise C."/>
            <person name="Rogov P."/>
            <person name="Ross K."/>
            <person name="Ryan E."/>
            <person name="Settipalli S."/>
            <person name="Shea T."/>
            <person name="Sherpa N."/>
            <person name="Shi L."/>
            <person name="Shih D."/>
            <person name="Sparrow T."/>
            <person name="Spaulding J."/>
            <person name="Stalker J."/>
            <person name="Stange-Thomann N."/>
            <person name="Stavropoulos S."/>
            <person name="Stone C."/>
            <person name="Strader C."/>
            <person name="Tesfaye S."/>
            <person name="Thomson T."/>
            <person name="Thoulutsang Y."/>
            <person name="Thoulutsang D."/>
            <person name="Topham K."/>
            <person name="Topping I."/>
            <person name="Tsamla T."/>
            <person name="Vassiliev H."/>
            <person name="Vo A."/>
            <person name="Wangchuk T."/>
            <person name="Wangdi T."/>
            <person name="Weiand M."/>
            <person name="Wilkinson J."/>
            <person name="Wilson A."/>
            <person name="Yadav S."/>
            <person name="Young G."/>
            <person name="Yu Q."/>
            <person name="Zembek L."/>
            <person name="Zhong D."/>
            <person name="Zimmer A."/>
            <person name="Zwirko Z."/>
            <person name="Jaffe D.B."/>
            <person name="Alvarez P."/>
            <person name="Brockman W."/>
            <person name="Butler J."/>
            <person name="Chin C."/>
            <person name="Gnerre S."/>
            <person name="Grabherr M."/>
            <person name="Kleber M."/>
            <person name="Mauceli E."/>
            <person name="MacCallum I."/>
        </authorList>
    </citation>
    <scope>NUCLEOTIDE SEQUENCE [LARGE SCALE GENOMIC DNA]</scope>
    <source>
        <strain evidence="2">Tucson 15287-2541.00</strain>
    </source>
</reference>
<dbReference type="KEGG" id="dgr:6566706"/>
<sequence>MDDATKLIQCTETKKLLEAREAALTNVLKLKVVLNEVRSLKIGAENPEIERALKFVSVTDHIRLGENQNHLLGLQECSSGPPLSYTDRKVVRDKLVANLRAILPPIAQLGDKIRTELPDALRKGDDLQLTTQQEEIIRLQKEQRACLEKLSALLHQKCVLMMKAADLKMGPQLASELKLRQAQAQLKQTKAELLRSFMIDQVFSQTDNSLKAHQEVDKYLNELISQKIRK</sequence>
<dbReference type="GO" id="GO:0070652">
    <property type="term" value="C:HAUS complex"/>
    <property type="evidence" value="ECO:0007669"/>
    <property type="project" value="EnsemblMetazoa"/>
</dbReference>
<dbReference type="FunCoup" id="B4JR48">
    <property type="interactions" value="16"/>
</dbReference>
<dbReference type="eggNOG" id="ENOG502TCA4">
    <property type="taxonomic scope" value="Eukaryota"/>
</dbReference>
<gene>
    <name evidence="1" type="primary">Dgri\GH13062</name>
    <name evidence="1" type="ORF">Dgri_GH13062</name>
</gene>
<dbReference type="Proteomes" id="UP000001070">
    <property type="component" value="Unassembled WGS sequence"/>
</dbReference>
<dbReference type="OMA" id="YTDRKAV"/>
<dbReference type="InParanoid" id="B4JR48"/>
<dbReference type="GO" id="GO:0090221">
    <property type="term" value="P:mitotic spindle-templated microtubule nucleation"/>
    <property type="evidence" value="ECO:0007669"/>
    <property type="project" value="EnsemblMetazoa"/>
</dbReference>
<dbReference type="GO" id="GO:0072687">
    <property type="term" value="C:meiotic spindle"/>
    <property type="evidence" value="ECO:0007669"/>
    <property type="project" value="EnsemblMetazoa"/>
</dbReference>
<dbReference type="AlphaFoldDB" id="B4JR48"/>
<organism evidence="2">
    <name type="scientific">Drosophila grimshawi</name>
    <name type="common">Hawaiian fruit fly</name>
    <name type="synonym">Idiomyia grimshawi</name>
    <dbReference type="NCBI Taxonomy" id="7222"/>
    <lineage>
        <taxon>Eukaryota</taxon>
        <taxon>Metazoa</taxon>
        <taxon>Ecdysozoa</taxon>
        <taxon>Arthropoda</taxon>
        <taxon>Hexapoda</taxon>
        <taxon>Insecta</taxon>
        <taxon>Pterygota</taxon>
        <taxon>Neoptera</taxon>
        <taxon>Endopterygota</taxon>
        <taxon>Diptera</taxon>
        <taxon>Brachycera</taxon>
        <taxon>Muscomorpha</taxon>
        <taxon>Ephydroidea</taxon>
        <taxon>Drosophilidae</taxon>
        <taxon>Drosophila</taxon>
        <taxon>Hawaiian Drosophila</taxon>
    </lineage>
</organism>
<accession>B4JR48</accession>
<evidence type="ECO:0000313" key="2">
    <source>
        <dbReference type="Proteomes" id="UP000001070"/>
    </source>
</evidence>
<proteinExistence type="predicted"/>
<keyword evidence="2" id="KW-1185">Reference proteome</keyword>
<evidence type="ECO:0000313" key="1">
    <source>
        <dbReference type="EMBL" id="EDV99378.1"/>
    </source>
</evidence>
<dbReference type="STRING" id="7222.B4JR48"/>
<name>B4JR48_DROGR</name>
<dbReference type="EMBL" id="CH916372">
    <property type="protein sequence ID" value="EDV99378.1"/>
    <property type="molecule type" value="Genomic_DNA"/>
</dbReference>
<dbReference type="PhylomeDB" id="B4JR48"/>